<protein>
    <submittedName>
        <fullName evidence="2">Membrane-bound O-acyltransferase mboat family protein</fullName>
    </submittedName>
</protein>
<keyword evidence="2" id="KW-0012">Acyltransferase</keyword>
<dbReference type="PANTHER" id="PTHR13906:SF4">
    <property type="entry name" value="LYSOPHOSPHOLIPID ACYLTRANSFERASE 6"/>
    <property type="match status" value="1"/>
</dbReference>
<evidence type="ECO:0000313" key="3">
    <source>
        <dbReference type="Proteomes" id="UP000014680"/>
    </source>
</evidence>
<dbReference type="KEGG" id="eiv:EIN_307560"/>
<accession>A0A0A1TYY7</accession>
<organism evidence="2 3">
    <name type="scientific">Entamoeba invadens IP1</name>
    <dbReference type="NCBI Taxonomy" id="370355"/>
    <lineage>
        <taxon>Eukaryota</taxon>
        <taxon>Amoebozoa</taxon>
        <taxon>Evosea</taxon>
        <taxon>Archamoebae</taxon>
        <taxon>Mastigamoebida</taxon>
        <taxon>Entamoebidae</taxon>
        <taxon>Entamoeba</taxon>
    </lineage>
</organism>
<evidence type="ECO:0000313" key="2">
    <source>
        <dbReference type="EMBL" id="ELP86740.1"/>
    </source>
</evidence>
<feature type="non-terminal residue" evidence="2">
    <location>
        <position position="1"/>
    </location>
</feature>
<proteinExistence type="predicted"/>
<dbReference type="Proteomes" id="UP000014680">
    <property type="component" value="Unassembled WGS sequence"/>
</dbReference>
<dbReference type="GeneID" id="14885713"/>
<keyword evidence="1" id="KW-1133">Transmembrane helix</keyword>
<dbReference type="EMBL" id="KB206936">
    <property type="protein sequence ID" value="ELP86740.1"/>
    <property type="molecule type" value="Genomic_DNA"/>
</dbReference>
<gene>
    <name evidence="2" type="ORF">EIN_307560</name>
</gene>
<dbReference type="VEuPathDB" id="AmoebaDB:EIN_307560"/>
<feature type="non-terminal residue" evidence="2">
    <location>
        <position position="212"/>
    </location>
</feature>
<sequence>MFDSFVSQCSSAIGFKEDMFRFMMAFLMEIPITLFLRYLPDNPRLKHMIYGCIGIFISFFIYNGMTFCVFITMLPVYFIMKYMPNKTGAYICFALSLGYLLTLHIKRMLDNYLGYDLDFSSVQMVLTIKFTTFAFSVANANDKDYVCSKYTEQHKIKTYPTLLEFFGYTFFYPAFFSGPALEFTEYIAFVDMSMFDEFGKKVPPISLKAVGN</sequence>
<dbReference type="OrthoDB" id="286734at2759"/>
<evidence type="ECO:0000256" key="1">
    <source>
        <dbReference type="SAM" id="Phobius"/>
    </source>
</evidence>
<dbReference type="GO" id="GO:0016746">
    <property type="term" value="F:acyltransferase activity"/>
    <property type="evidence" value="ECO:0007669"/>
    <property type="project" value="UniProtKB-KW"/>
</dbReference>
<dbReference type="PANTHER" id="PTHR13906">
    <property type="entry name" value="PORCUPINE"/>
    <property type="match status" value="1"/>
</dbReference>
<name>A0A0A1TYY7_ENTIV</name>
<feature type="transmembrane region" description="Helical" evidence="1">
    <location>
        <begin position="20"/>
        <end position="39"/>
    </location>
</feature>
<dbReference type="GO" id="GO:0030258">
    <property type="term" value="P:lipid modification"/>
    <property type="evidence" value="ECO:0007669"/>
    <property type="project" value="TreeGrafter"/>
</dbReference>
<reference evidence="2 3" key="1">
    <citation type="submission" date="2012-10" db="EMBL/GenBank/DDBJ databases">
        <authorList>
            <person name="Zafar N."/>
            <person name="Inman J."/>
            <person name="Hall N."/>
            <person name="Lorenzi H."/>
            <person name="Caler E."/>
        </authorList>
    </citation>
    <scope>NUCLEOTIDE SEQUENCE [LARGE SCALE GENOMIC DNA]</scope>
    <source>
        <strain evidence="2 3">IP1</strain>
    </source>
</reference>
<feature type="transmembrane region" description="Helical" evidence="1">
    <location>
        <begin position="51"/>
        <end position="76"/>
    </location>
</feature>
<dbReference type="AlphaFoldDB" id="A0A0A1TYY7"/>
<dbReference type="InterPro" id="IPR049941">
    <property type="entry name" value="LPLAT_7/PORCN-like"/>
</dbReference>
<keyword evidence="1" id="KW-0472">Membrane</keyword>
<keyword evidence="2" id="KW-0808">Transferase</keyword>
<keyword evidence="3" id="KW-1185">Reference proteome</keyword>
<feature type="transmembrane region" description="Helical" evidence="1">
    <location>
        <begin position="88"/>
        <end position="105"/>
    </location>
</feature>
<dbReference type="GO" id="GO:0016020">
    <property type="term" value="C:membrane"/>
    <property type="evidence" value="ECO:0007669"/>
    <property type="project" value="TreeGrafter"/>
</dbReference>
<dbReference type="RefSeq" id="XP_004186086.1">
    <property type="nucleotide sequence ID" value="XM_004186038.1"/>
</dbReference>
<keyword evidence="1" id="KW-0812">Transmembrane</keyword>